<dbReference type="SUPFAM" id="SSF54285">
    <property type="entry name" value="MoaD/ThiS"/>
    <property type="match status" value="1"/>
</dbReference>
<reference evidence="1" key="1">
    <citation type="submission" date="2017-08" db="EMBL/GenBank/DDBJ databases">
        <title>Haloferax marisrubri sp. nov., isolated from the Discovery deep brine-seawater interface in the Red Sea.</title>
        <authorList>
            <person name="Zhang G."/>
            <person name="Stingl U."/>
        </authorList>
    </citation>
    <scope>NUCLEOTIDE SEQUENCE [LARGE SCALE GENOMIC DNA]</scope>
    <source>
        <strain evidence="1">SB3</strain>
    </source>
</reference>
<dbReference type="InterPro" id="IPR003749">
    <property type="entry name" value="ThiS/MoaD-like"/>
</dbReference>
<keyword evidence="2" id="KW-1185">Reference proteome</keyword>
<accession>A0A2P4NM98</accession>
<comment type="caution">
    <text evidence="1">The sequence shown here is derived from an EMBL/GenBank/DDBJ whole genome shotgun (WGS) entry which is preliminary data.</text>
</comment>
<dbReference type="AlphaFoldDB" id="A0A2P4NM98"/>
<dbReference type="Proteomes" id="UP000053621">
    <property type="component" value="Unassembled WGS sequence"/>
</dbReference>
<dbReference type="RefSeq" id="WP_058567895.1">
    <property type="nucleotide sequence ID" value="NZ_LOPW02000018.1"/>
</dbReference>
<gene>
    <name evidence="1" type="ORF">AUR65_016390</name>
</gene>
<organism evidence="1 2">
    <name type="scientific">Haloferax marisrubri</name>
    <dbReference type="NCBI Taxonomy" id="1544719"/>
    <lineage>
        <taxon>Archaea</taxon>
        <taxon>Methanobacteriati</taxon>
        <taxon>Methanobacteriota</taxon>
        <taxon>Stenosarchaea group</taxon>
        <taxon>Halobacteria</taxon>
        <taxon>Halobacteriales</taxon>
        <taxon>Haloferacaceae</taxon>
        <taxon>Haloferax</taxon>
    </lineage>
</organism>
<sequence length="86" mass="9410">MEITVYGPLRSATGKKMVEVYPSGETVRDLLTAFVDEYPKTATHLSDDDGTIRPSVRVMIGEHKATLDDPISDGEQVKLFPAMRGG</sequence>
<dbReference type="OrthoDB" id="184665at2157"/>
<dbReference type="InterPro" id="IPR052045">
    <property type="entry name" value="Sulfur_Carrier/Prot_Modifier"/>
</dbReference>
<dbReference type="Gene3D" id="3.10.20.30">
    <property type="match status" value="1"/>
</dbReference>
<name>A0A2P4NM98_9EURY</name>
<dbReference type="InterPro" id="IPR016155">
    <property type="entry name" value="Mopterin_synth/thiamin_S_b"/>
</dbReference>
<dbReference type="EMBL" id="LOPW02000018">
    <property type="protein sequence ID" value="POG54228.1"/>
    <property type="molecule type" value="Genomic_DNA"/>
</dbReference>
<dbReference type="Pfam" id="PF02597">
    <property type="entry name" value="ThiS"/>
    <property type="match status" value="1"/>
</dbReference>
<dbReference type="InterPro" id="IPR054834">
    <property type="entry name" value="SAMP1_3"/>
</dbReference>
<dbReference type="CDD" id="cd17040">
    <property type="entry name" value="Ubl_MoaD_like"/>
    <property type="match status" value="1"/>
</dbReference>
<protein>
    <submittedName>
        <fullName evidence="1">MoaD/ThiS family protein</fullName>
    </submittedName>
</protein>
<dbReference type="NCBIfam" id="NF041918">
    <property type="entry name" value="SAMP1"/>
    <property type="match status" value="1"/>
</dbReference>
<dbReference type="PANTHER" id="PTHR38031">
    <property type="entry name" value="SULFUR CARRIER PROTEIN SLR0821-RELATED"/>
    <property type="match status" value="1"/>
</dbReference>
<dbReference type="PANTHER" id="PTHR38031:SF1">
    <property type="entry name" value="SULFUR CARRIER PROTEIN CYSO"/>
    <property type="match status" value="1"/>
</dbReference>
<proteinExistence type="predicted"/>
<evidence type="ECO:0000313" key="2">
    <source>
        <dbReference type="Proteomes" id="UP000053621"/>
    </source>
</evidence>
<evidence type="ECO:0000313" key="1">
    <source>
        <dbReference type="EMBL" id="POG54228.1"/>
    </source>
</evidence>
<dbReference type="InterPro" id="IPR012675">
    <property type="entry name" value="Beta-grasp_dom_sf"/>
</dbReference>